<accession>A0AAV2LDM5</accession>
<name>A0AAV2LDM5_KNICA</name>
<dbReference type="AlphaFoldDB" id="A0AAV2LDM5"/>
<protein>
    <submittedName>
        <fullName evidence="2">Uncharacterized protein</fullName>
    </submittedName>
</protein>
<feature type="compositionally biased region" description="Low complexity" evidence="1">
    <location>
        <begin position="83"/>
        <end position="99"/>
    </location>
</feature>
<organism evidence="2 3">
    <name type="scientific">Knipowitschia caucasica</name>
    <name type="common">Caucasian dwarf goby</name>
    <name type="synonym">Pomatoschistus caucasicus</name>
    <dbReference type="NCBI Taxonomy" id="637954"/>
    <lineage>
        <taxon>Eukaryota</taxon>
        <taxon>Metazoa</taxon>
        <taxon>Chordata</taxon>
        <taxon>Craniata</taxon>
        <taxon>Vertebrata</taxon>
        <taxon>Euteleostomi</taxon>
        <taxon>Actinopterygii</taxon>
        <taxon>Neopterygii</taxon>
        <taxon>Teleostei</taxon>
        <taxon>Neoteleostei</taxon>
        <taxon>Acanthomorphata</taxon>
        <taxon>Gobiaria</taxon>
        <taxon>Gobiiformes</taxon>
        <taxon>Gobioidei</taxon>
        <taxon>Gobiidae</taxon>
        <taxon>Gobiinae</taxon>
        <taxon>Knipowitschia</taxon>
    </lineage>
</organism>
<feature type="compositionally biased region" description="Polar residues" evidence="1">
    <location>
        <begin position="37"/>
        <end position="53"/>
    </location>
</feature>
<evidence type="ECO:0000256" key="1">
    <source>
        <dbReference type="SAM" id="MobiDB-lite"/>
    </source>
</evidence>
<reference evidence="2 3" key="1">
    <citation type="submission" date="2024-04" db="EMBL/GenBank/DDBJ databases">
        <authorList>
            <person name="Waldvogel A.-M."/>
            <person name="Schoenle A."/>
        </authorList>
    </citation>
    <scope>NUCLEOTIDE SEQUENCE [LARGE SCALE GENOMIC DNA]</scope>
</reference>
<evidence type="ECO:0000313" key="3">
    <source>
        <dbReference type="Proteomes" id="UP001497482"/>
    </source>
</evidence>
<dbReference type="EMBL" id="OZ035844">
    <property type="protein sequence ID" value="CAL1598534.1"/>
    <property type="molecule type" value="Genomic_DNA"/>
</dbReference>
<sequence length="157" mass="16380">MGQLIQLWRNGTAQTPVEEWHSSDSRGGMGQLRQPWRNGTAQTAVEEWNSSDSRGGMGQSPAGTRGEKGDRGEKGAKGDRGIAGSKGEAGSAFAGSGSSETGQKGEKGVKVSAPFILWAALALGTKVTKVIVGSQDLKGLLEPQDLEQRWPGSGMAL</sequence>
<keyword evidence="3" id="KW-1185">Reference proteome</keyword>
<feature type="compositionally biased region" description="Basic and acidic residues" evidence="1">
    <location>
        <begin position="65"/>
        <end position="80"/>
    </location>
</feature>
<gene>
    <name evidence="2" type="ORF">KC01_LOCUS26903</name>
</gene>
<evidence type="ECO:0000313" key="2">
    <source>
        <dbReference type="EMBL" id="CAL1598534.1"/>
    </source>
</evidence>
<dbReference type="Proteomes" id="UP001497482">
    <property type="component" value="Chromosome 22"/>
</dbReference>
<proteinExistence type="predicted"/>
<feature type="region of interest" description="Disordered" evidence="1">
    <location>
        <begin position="1"/>
        <end position="106"/>
    </location>
</feature>